<dbReference type="SMART" id="SM00382">
    <property type="entry name" value="AAA"/>
    <property type="match status" value="2"/>
</dbReference>
<dbReference type="Proteomes" id="UP001595751">
    <property type="component" value="Unassembled WGS sequence"/>
</dbReference>
<dbReference type="InterPro" id="IPR015856">
    <property type="entry name" value="ABC_transpr_CbiO/EcfA_su"/>
</dbReference>
<keyword evidence="4 7" id="KW-0067">ATP-binding</keyword>
<comment type="caution">
    <text evidence="7">The sequence shown here is derived from an EMBL/GenBank/DDBJ whole genome shotgun (WGS) entry which is preliminary data.</text>
</comment>
<keyword evidence="8" id="KW-1185">Reference proteome</keyword>
<dbReference type="InterPro" id="IPR003439">
    <property type="entry name" value="ABC_transporter-like_ATP-bd"/>
</dbReference>
<dbReference type="CDD" id="cd03225">
    <property type="entry name" value="ABC_cobalt_CbiO_domain1"/>
    <property type="match status" value="2"/>
</dbReference>
<comment type="similarity">
    <text evidence="1">Belongs to the ABC transporter superfamily.</text>
</comment>
<keyword evidence="2" id="KW-0813">Transport</keyword>
<reference evidence="8" key="1">
    <citation type="journal article" date="2019" name="Int. J. Syst. Evol. Microbiol.">
        <title>The Global Catalogue of Microorganisms (GCM) 10K type strain sequencing project: providing services to taxonomists for standard genome sequencing and annotation.</title>
        <authorList>
            <consortium name="The Broad Institute Genomics Platform"/>
            <consortium name="The Broad Institute Genome Sequencing Center for Infectious Disease"/>
            <person name="Wu L."/>
            <person name="Ma J."/>
        </authorList>
    </citation>
    <scope>NUCLEOTIDE SEQUENCE [LARGE SCALE GENOMIC DNA]</scope>
    <source>
        <strain evidence="8">CCUG 53252</strain>
    </source>
</reference>
<evidence type="ECO:0000256" key="2">
    <source>
        <dbReference type="ARBA" id="ARBA00022448"/>
    </source>
</evidence>
<dbReference type="PANTHER" id="PTHR43553:SF24">
    <property type="entry name" value="ENERGY-COUPLING FACTOR TRANSPORTER ATP-BINDING PROTEIN ECFA1"/>
    <property type="match status" value="1"/>
</dbReference>
<dbReference type="InterPro" id="IPR017871">
    <property type="entry name" value="ABC_transporter-like_CS"/>
</dbReference>
<dbReference type="PROSITE" id="PS50893">
    <property type="entry name" value="ABC_TRANSPORTER_2"/>
    <property type="match status" value="2"/>
</dbReference>
<evidence type="ECO:0000313" key="7">
    <source>
        <dbReference type="EMBL" id="MFC3848717.1"/>
    </source>
</evidence>
<dbReference type="Pfam" id="PF00005">
    <property type="entry name" value="ABC_tran"/>
    <property type="match status" value="2"/>
</dbReference>
<dbReference type="RefSeq" id="WP_290292099.1">
    <property type="nucleotide sequence ID" value="NZ_CP047211.1"/>
</dbReference>
<keyword evidence="3" id="KW-0547">Nucleotide-binding</keyword>
<evidence type="ECO:0000256" key="4">
    <source>
        <dbReference type="ARBA" id="ARBA00022840"/>
    </source>
</evidence>
<name>A0ABV7ZMJ2_9CORY</name>
<organism evidence="7 8">
    <name type="scientific">Corynebacterium hansenii</name>
    <dbReference type="NCBI Taxonomy" id="394964"/>
    <lineage>
        <taxon>Bacteria</taxon>
        <taxon>Bacillati</taxon>
        <taxon>Actinomycetota</taxon>
        <taxon>Actinomycetes</taxon>
        <taxon>Mycobacteriales</taxon>
        <taxon>Corynebacteriaceae</taxon>
        <taxon>Corynebacterium</taxon>
    </lineage>
</organism>
<proteinExistence type="inferred from homology"/>
<feature type="domain" description="ABC transporter" evidence="6">
    <location>
        <begin position="274"/>
        <end position="511"/>
    </location>
</feature>
<evidence type="ECO:0000256" key="5">
    <source>
        <dbReference type="SAM" id="MobiDB-lite"/>
    </source>
</evidence>
<feature type="domain" description="ABC transporter" evidence="6">
    <location>
        <begin position="4"/>
        <end position="239"/>
    </location>
</feature>
<evidence type="ECO:0000259" key="6">
    <source>
        <dbReference type="PROSITE" id="PS50893"/>
    </source>
</evidence>
<accession>A0ABV7ZMJ2</accession>
<dbReference type="PROSITE" id="PS00211">
    <property type="entry name" value="ABC_TRANSPORTER_1"/>
    <property type="match status" value="2"/>
</dbReference>
<feature type="compositionally biased region" description="Basic and acidic residues" evidence="5">
    <location>
        <begin position="501"/>
        <end position="522"/>
    </location>
</feature>
<dbReference type="InterPro" id="IPR050095">
    <property type="entry name" value="ECF_ABC_transporter_ATP-bd"/>
</dbReference>
<dbReference type="SUPFAM" id="SSF52540">
    <property type="entry name" value="P-loop containing nucleoside triphosphate hydrolases"/>
    <property type="match status" value="2"/>
</dbReference>
<dbReference type="Gene3D" id="3.40.50.300">
    <property type="entry name" value="P-loop containing nucleotide triphosphate hydrolases"/>
    <property type="match status" value="2"/>
</dbReference>
<gene>
    <name evidence="7" type="ORF">ACFORJ_00840</name>
</gene>
<dbReference type="EMBL" id="JBHRZN010000001">
    <property type="protein sequence ID" value="MFC3848717.1"/>
    <property type="molecule type" value="Genomic_DNA"/>
</dbReference>
<sequence>MAFISAAGFGWRHAGRRRPALSDVDLDIDSGEKVLLLGPSGAGKSTLLAAIAGVLGDDEDGEDAGTLRVGGDDPAEVRGVVGLVLQDPESQVISARVGDDVAFGAENLGVPRDEIWRRVRRALDLVGLDVPLDHPTSKLSGGQKQRLALAGVLAMGARVICLDEPTANIDPEGVPVLRDAAIRAADATGAALIVVEHRVEAWVGHVDRILVIDSPEGAARDRATTGSTVIADGPPAEILSRHGDFLRDAGVWLPGPPPETGAAVPVPASAPPALILDDLAIGYGGDGAPVRRGITAMVPAAASTCIVGPNGAGKSTLALTMGGLLEPMGGRIAAADAIARGAGPDPMKWKSKQLAQRIGSVFQAPEHQFVTPTVREELELGPKLLRDPAGAARVEELLERLRLAHLAGANPFTLSGGEKRRLSVATVLSTAPSAVILDEPTFGQDRRTFAELLRMLRGLVDDGVTVASVTHDPLVVAAMGDHVIDLGEIGSGCTGRRGNGRRGDDRRGNGSDDVGPGKEGAR</sequence>
<dbReference type="InterPro" id="IPR027417">
    <property type="entry name" value="P-loop_NTPase"/>
</dbReference>
<evidence type="ECO:0000256" key="1">
    <source>
        <dbReference type="ARBA" id="ARBA00005417"/>
    </source>
</evidence>
<dbReference type="GO" id="GO:0005524">
    <property type="term" value="F:ATP binding"/>
    <property type="evidence" value="ECO:0007669"/>
    <property type="project" value="UniProtKB-KW"/>
</dbReference>
<dbReference type="PANTHER" id="PTHR43553">
    <property type="entry name" value="HEAVY METAL TRANSPORTER"/>
    <property type="match status" value="1"/>
</dbReference>
<dbReference type="InterPro" id="IPR003593">
    <property type="entry name" value="AAA+_ATPase"/>
</dbReference>
<evidence type="ECO:0000256" key="3">
    <source>
        <dbReference type="ARBA" id="ARBA00022741"/>
    </source>
</evidence>
<protein>
    <submittedName>
        <fullName evidence="7">ABC transporter ATP-binding protein</fullName>
    </submittedName>
</protein>
<feature type="region of interest" description="Disordered" evidence="5">
    <location>
        <begin position="490"/>
        <end position="522"/>
    </location>
</feature>
<evidence type="ECO:0000313" key="8">
    <source>
        <dbReference type="Proteomes" id="UP001595751"/>
    </source>
</evidence>